<dbReference type="EMBL" id="VSRR010099385">
    <property type="protein sequence ID" value="MPC94643.1"/>
    <property type="molecule type" value="Genomic_DNA"/>
</dbReference>
<reference evidence="1 2" key="1">
    <citation type="submission" date="2019-05" db="EMBL/GenBank/DDBJ databases">
        <title>Another draft genome of Portunus trituberculatus and its Hox gene families provides insights of decapod evolution.</title>
        <authorList>
            <person name="Jeong J.-H."/>
            <person name="Song I."/>
            <person name="Kim S."/>
            <person name="Choi T."/>
            <person name="Kim D."/>
            <person name="Ryu S."/>
            <person name="Kim W."/>
        </authorList>
    </citation>
    <scope>NUCLEOTIDE SEQUENCE [LARGE SCALE GENOMIC DNA]</scope>
    <source>
        <tissue evidence="1">Muscle</tissue>
    </source>
</reference>
<gene>
    <name evidence="1" type="ORF">E2C01_089821</name>
</gene>
<accession>A0A5B7JJU5</accession>
<proteinExistence type="predicted"/>
<evidence type="ECO:0000313" key="1">
    <source>
        <dbReference type="EMBL" id="MPC94643.1"/>
    </source>
</evidence>
<organism evidence="1 2">
    <name type="scientific">Portunus trituberculatus</name>
    <name type="common">Swimming crab</name>
    <name type="synonym">Neptunus trituberculatus</name>
    <dbReference type="NCBI Taxonomy" id="210409"/>
    <lineage>
        <taxon>Eukaryota</taxon>
        <taxon>Metazoa</taxon>
        <taxon>Ecdysozoa</taxon>
        <taxon>Arthropoda</taxon>
        <taxon>Crustacea</taxon>
        <taxon>Multicrustacea</taxon>
        <taxon>Malacostraca</taxon>
        <taxon>Eumalacostraca</taxon>
        <taxon>Eucarida</taxon>
        <taxon>Decapoda</taxon>
        <taxon>Pleocyemata</taxon>
        <taxon>Brachyura</taxon>
        <taxon>Eubrachyura</taxon>
        <taxon>Portunoidea</taxon>
        <taxon>Portunidae</taxon>
        <taxon>Portuninae</taxon>
        <taxon>Portunus</taxon>
    </lineage>
</organism>
<keyword evidence="2" id="KW-1185">Reference proteome</keyword>
<protein>
    <submittedName>
        <fullName evidence="1">Uncharacterized protein</fullName>
    </submittedName>
</protein>
<name>A0A5B7JJU5_PORTR</name>
<dbReference type="AlphaFoldDB" id="A0A5B7JJU5"/>
<evidence type="ECO:0000313" key="2">
    <source>
        <dbReference type="Proteomes" id="UP000324222"/>
    </source>
</evidence>
<sequence length="42" mass="4769">MNMETRHGTEGINFTSSGRFQDTYPFIPTNSFTGFSTSLDLY</sequence>
<comment type="caution">
    <text evidence="1">The sequence shown here is derived from an EMBL/GenBank/DDBJ whole genome shotgun (WGS) entry which is preliminary data.</text>
</comment>
<dbReference type="Proteomes" id="UP000324222">
    <property type="component" value="Unassembled WGS sequence"/>
</dbReference>